<dbReference type="Proteomes" id="UP000571554">
    <property type="component" value="Unassembled WGS sequence"/>
</dbReference>
<feature type="compositionally biased region" description="Basic and acidic residues" evidence="1">
    <location>
        <begin position="200"/>
        <end position="210"/>
    </location>
</feature>
<dbReference type="RefSeq" id="WP_183720696.1">
    <property type="nucleotide sequence ID" value="NZ_JACHBW010000001.1"/>
</dbReference>
<feature type="compositionally biased region" description="Low complexity" evidence="1">
    <location>
        <begin position="183"/>
        <end position="197"/>
    </location>
</feature>
<protein>
    <submittedName>
        <fullName evidence="2">Putative MAPEG superfamily protein</fullName>
    </submittedName>
</protein>
<dbReference type="AlphaFoldDB" id="A0A7W9WNU6"/>
<sequence>MSTYPLVQVEGALAMPHMRPLNRVPPPFGREWALMPSQFSLRTELHALYAAFLRTICLSAEAFRQAYRWDRQPRNVAEPPRPAAAPVGAAMGATQAQQAAAEAIGGLAAAGGKPAPAQTPQRTQSAQAARTPPPSHKLTASAVAIGGAALLAWIVASHTQFRDDKGDSTLHATTSPAAKSDTPSLAQSSPPASAQSSTRLVDERARHDRSVSGVIDAAQATGANDASHERGVAIGSTVVAQRAATAASSVRDAGSVVAPVTPIAPITPVTPVAATRSEPAAALATAAAGAATAKHPDFKMRTASKPVQAALAPRHVSEKRAVTAKRHQAAKAARSTGTRHAVHEFTSQRGAPLVTTQRTNGMYSEAAQYSPHQFAVNSSDEYPAITTYANTRTAPRSVSRASVAADSTDWVNHVAQRRVTEVPDRFAK</sequence>
<proteinExistence type="predicted"/>
<reference evidence="2 3" key="1">
    <citation type="submission" date="2020-08" db="EMBL/GenBank/DDBJ databases">
        <title>Above-ground endophytic microbial communities from plants in different locations in the United States.</title>
        <authorList>
            <person name="Frank C."/>
        </authorList>
    </citation>
    <scope>NUCLEOTIDE SEQUENCE [LARGE SCALE GENOMIC DNA]</scope>
    <source>
        <strain evidence="2 3">WP4_2_2</strain>
    </source>
</reference>
<feature type="compositionally biased region" description="Low complexity" evidence="1">
    <location>
        <begin position="109"/>
        <end position="121"/>
    </location>
</feature>
<accession>A0A7W9WNU6</accession>
<feature type="region of interest" description="Disordered" evidence="1">
    <location>
        <begin position="164"/>
        <end position="228"/>
    </location>
</feature>
<name>A0A7W9WNU6_9BURK</name>
<dbReference type="EMBL" id="JACHBW010000001">
    <property type="protein sequence ID" value="MBB6100425.1"/>
    <property type="molecule type" value="Genomic_DNA"/>
</dbReference>
<evidence type="ECO:0000313" key="3">
    <source>
        <dbReference type="Proteomes" id="UP000571554"/>
    </source>
</evidence>
<feature type="region of interest" description="Disordered" evidence="1">
    <location>
        <begin position="109"/>
        <end position="137"/>
    </location>
</feature>
<gene>
    <name evidence="2" type="ORF">F4827_000229</name>
</gene>
<evidence type="ECO:0000256" key="1">
    <source>
        <dbReference type="SAM" id="MobiDB-lite"/>
    </source>
</evidence>
<evidence type="ECO:0000313" key="2">
    <source>
        <dbReference type="EMBL" id="MBB6100425.1"/>
    </source>
</evidence>
<organism evidence="2 3">
    <name type="scientific">Paraburkholderia bannensis</name>
    <dbReference type="NCBI Taxonomy" id="765414"/>
    <lineage>
        <taxon>Bacteria</taxon>
        <taxon>Pseudomonadati</taxon>
        <taxon>Pseudomonadota</taxon>
        <taxon>Betaproteobacteria</taxon>
        <taxon>Burkholderiales</taxon>
        <taxon>Burkholderiaceae</taxon>
        <taxon>Paraburkholderia</taxon>
    </lineage>
</organism>
<keyword evidence="3" id="KW-1185">Reference proteome</keyword>
<comment type="caution">
    <text evidence="2">The sequence shown here is derived from an EMBL/GenBank/DDBJ whole genome shotgun (WGS) entry which is preliminary data.</text>
</comment>